<evidence type="ECO:0000256" key="3">
    <source>
        <dbReference type="ARBA" id="ARBA00022853"/>
    </source>
</evidence>
<dbReference type="SMART" id="SM00439">
    <property type="entry name" value="BAH"/>
    <property type="match status" value="1"/>
</dbReference>
<dbReference type="InterPro" id="IPR037382">
    <property type="entry name" value="Rsc/polybromo"/>
</dbReference>
<feature type="region of interest" description="Disordered" evidence="10">
    <location>
        <begin position="526"/>
        <end position="573"/>
    </location>
</feature>
<dbReference type="AlphaFoldDB" id="A0A1U7LMS9"/>
<comment type="subcellular location">
    <subcellularLocation>
        <location evidence="1">Nucleus</location>
    </subcellularLocation>
</comment>
<dbReference type="PRINTS" id="PR00503">
    <property type="entry name" value="BROMODOMAIN"/>
</dbReference>
<dbReference type="CDD" id="cd04717">
    <property type="entry name" value="BAH_polybromo"/>
    <property type="match status" value="1"/>
</dbReference>
<evidence type="ECO:0000256" key="5">
    <source>
        <dbReference type="ARBA" id="ARBA00023117"/>
    </source>
</evidence>
<feature type="coiled-coil region" evidence="9">
    <location>
        <begin position="671"/>
        <end position="698"/>
    </location>
</feature>
<accession>A0A1U7LMS9</accession>
<keyword evidence="5 8" id="KW-0103">Bromodomain</keyword>
<dbReference type="InterPro" id="IPR018359">
    <property type="entry name" value="Bromodomain_CS"/>
</dbReference>
<evidence type="ECO:0000256" key="9">
    <source>
        <dbReference type="SAM" id="Coils"/>
    </source>
</evidence>
<keyword evidence="14" id="KW-1185">Reference proteome</keyword>
<dbReference type="Gene3D" id="2.30.30.490">
    <property type="match status" value="1"/>
</dbReference>
<gene>
    <name evidence="13" type="ORF">NEOLI_005075</name>
</gene>
<dbReference type="Gene3D" id="1.20.920.10">
    <property type="entry name" value="Bromodomain-like"/>
    <property type="match status" value="2"/>
</dbReference>
<keyword evidence="2" id="KW-0677">Repeat</keyword>
<protein>
    <submittedName>
        <fullName evidence="13">Chromatin structure-remodeling complex subunit rsc1</fullName>
    </submittedName>
</protein>
<reference evidence="13 14" key="1">
    <citation type="submission" date="2016-04" db="EMBL/GenBank/DDBJ databases">
        <title>Evolutionary innovation and constraint leading to complex multicellularity in the Ascomycota.</title>
        <authorList>
            <person name="Cisse O."/>
            <person name="Nguyen A."/>
            <person name="Hewitt D.A."/>
            <person name="Jedd G."/>
            <person name="Stajich J.E."/>
        </authorList>
    </citation>
    <scope>NUCLEOTIDE SEQUENCE [LARGE SCALE GENOMIC DNA]</scope>
    <source>
        <strain evidence="13 14">DAH-3</strain>
    </source>
</reference>
<dbReference type="CDD" id="cd04369">
    <property type="entry name" value="Bromodomain"/>
    <property type="match status" value="1"/>
</dbReference>
<feature type="compositionally biased region" description="Basic and acidic residues" evidence="10">
    <location>
        <begin position="188"/>
        <end position="205"/>
    </location>
</feature>
<dbReference type="PROSITE" id="PS50014">
    <property type="entry name" value="BROMODOMAIN_2"/>
    <property type="match status" value="2"/>
</dbReference>
<dbReference type="SMART" id="SM00297">
    <property type="entry name" value="BROMO"/>
    <property type="match status" value="2"/>
</dbReference>
<evidence type="ECO:0000256" key="1">
    <source>
        <dbReference type="ARBA" id="ARBA00004123"/>
    </source>
</evidence>
<comment type="caution">
    <text evidence="13">The sequence shown here is derived from an EMBL/GenBank/DDBJ whole genome shotgun (WGS) entry which is preliminary data.</text>
</comment>
<dbReference type="GO" id="GO:0003682">
    <property type="term" value="F:chromatin binding"/>
    <property type="evidence" value="ECO:0007669"/>
    <property type="project" value="InterPro"/>
</dbReference>
<feature type="compositionally biased region" description="Gly residues" evidence="10">
    <location>
        <begin position="170"/>
        <end position="182"/>
    </location>
</feature>
<dbReference type="EMBL" id="LXFE01001181">
    <property type="protein sequence ID" value="OLL23831.1"/>
    <property type="molecule type" value="Genomic_DNA"/>
</dbReference>
<evidence type="ECO:0000256" key="4">
    <source>
        <dbReference type="ARBA" id="ARBA00023015"/>
    </source>
</evidence>
<evidence type="ECO:0000256" key="7">
    <source>
        <dbReference type="ARBA" id="ARBA00023242"/>
    </source>
</evidence>
<evidence type="ECO:0000256" key="6">
    <source>
        <dbReference type="ARBA" id="ARBA00023163"/>
    </source>
</evidence>
<organism evidence="13 14">
    <name type="scientific">Neolecta irregularis (strain DAH-3)</name>
    <dbReference type="NCBI Taxonomy" id="1198029"/>
    <lineage>
        <taxon>Eukaryota</taxon>
        <taxon>Fungi</taxon>
        <taxon>Dikarya</taxon>
        <taxon>Ascomycota</taxon>
        <taxon>Taphrinomycotina</taxon>
        <taxon>Neolectales</taxon>
        <taxon>Neolectaceae</taxon>
        <taxon>Neolecta</taxon>
    </lineage>
</organism>
<dbReference type="PROSITE" id="PS51038">
    <property type="entry name" value="BAH"/>
    <property type="match status" value="1"/>
</dbReference>
<dbReference type="InterPro" id="IPR043151">
    <property type="entry name" value="BAH_sf"/>
</dbReference>
<dbReference type="Pfam" id="PF01426">
    <property type="entry name" value="BAH"/>
    <property type="match status" value="1"/>
</dbReference>
<feature type="domain" description="Bromo" evidence="11">
    <location>
        <begin position="27"/>
        <end position="97"/>
    </location>
</feature>
<dbReference type="GO" id="GO:0006368">
    <property type="term" value="P:transcription elongation by RNA polymerase II"/>
    <property type="evidence" value="ECO:0007669"/>
    <property type="project" value="TreeGrafter"/>
</dbReference>
<feature type="domain" description="Bromo" evidence="11">
    <location>
        <begin position="237"/>
        <end position="307"/>
    </location>
</feature>
<evidence type="ECO:0000313" key="13">
    <source>
        <dbReference type="EMBL" id="OLL23831.1"/>
    </source>
</evidence>
<dbReference type="STRING" id="1198029.A0A1U7LMS9"/>
<dbReference type="PROSITE" id="PS00633">
    <property type="entry name" value="BROMODOMAIN_1"/>
    <property type="match status" value="1"/>
</dbReference>
<evidence type="ECO:0000313" key="14">
    <source>
        <dbReference type="Proteomes" id="UP000186594"/>
    </source>
</evidence>
<feature type="region of interest" description="Disordered" evidence="10">
    <location>
        <begin position="122"/>
        <end position="217"/>
    </location>
</feature>
<evidence type="ECO:0000259" key="11">
    <source>
        <dbReference type="PROSITE" id="PS50014"/>
    </source>
</evidence>
<dbReference type="OMA" id="PPYWYLG"/>
<keyword evidence="3" id="KW-0156">Chromatin regulator</keyword>
<sequence>MPAPSDRRVQKAMQSILDAMYDARDKKDQAISGIFEDLPDRKHFPDYYDLVKRPMSLNIIQENIKKNLYSGFTEFVQDCSQIAYNAKLYNRRNSLIYQHACILEDTFRKDIDDLMKAGTIGDIEVPMKTESNPGSPGGGSDNGDDKSEDDDVSDGAKSEYDPEDVPVSGVGTGGKVKTGGVGASQKALETEDDKKKRYRPDLMDLKRRRGRPPKVDTPNEAKIKVVLRGLRKEKSKDGRILFQPFERLPDVKQYPDYYRDIKDPISLDQVKKRLKRREYKNLDSFQADMDLMFTNAQKFNTEGSEIYKDSVVLQKLCHRNIEIERQKDDSEYITGPSSVDMQDSQTPGRMLKMSRLPLESIEHKGEVYRVGDWVHIVNPNDNTKPIIAQVFRTWKTTEGQKWINVCWYYRPEQTVHRADKSFFENEVFKTGQYRDHQIEEVVEKCFVMFLSRYTRGRPKNVGNITSIYVCENRYNEENKYFNKIKSWKSCVPDEVRGTDYEMFLFERQQFPLRVPSPLIPLLPAGAKEGDPPTEMQRGKENAPPTVGSIIPCPIPDPSTLNQAQAEPSPPPCTPAPAPVQPAMKFPPAHLQMQHGGGMQFGQQAAVARAASNPQTYQPAIPPCAFILPQNLGMSEEESKWFLRDEQGRVLWFSTPPVDPVGPASRILGHSLEYLAAKKEIEEKKKRKAREEADLGERKVKREIGRDEAMLFLVKALGVMSGNQGGYRQE</sequence>
<dbReference type="Proteomes" id="UP000186594">
    <property type="component" value="Unassembled WGS sequence"/>
</dbReference>
<keyword evidence="9" id="KW-0175">Coiled coil</keyword>
<evidence type="ECO:0000259" key="12">
    <source>
        <dbReference type="PROSITE" id="PS51038"/>
    </source>
</evidence>
<dbReference type="InterPro" id="IPR036427">
    <property type="entry name" value="Bromodomain-like_sf"/>
</dbReference>
<dbReference type="PANTHER" id="PTHR16062:SF21">
    <property type="entry name" value="CHROMATIN STRUCTURE-REMODELING COMPLEX SUBUNIT RSC1-RELATED"/>
    <property type="match status" value="1"/>
</dbReference>
<dbReference type="OrthoDB" id="1742084at2759"/>
<evidence type="ECO:0000256" key="10">
    <source>
        <dbReference type="SAM" id="MobiDB-lite"/>
    </source>
</evidence>
<feature type="domain" description="BAH" evidence="12">
    <location>
        <begin position="366"/>
        <end position="485"/>
    </location>
</feature>
<keyword evidence="6" id="KW-0804">Transcription</keyword>
<dbReference type="GO" id="GO:0040029">
    <property type="term" value="P:epigenetic regulation of gene expression"/>
    <property type="evidence" value="ECO:0007669"/>
    <property type="project" value="UniProtKB-ARBA"/>
</dbReference>
<name>A0A1U7LMS9_NEOID</name>
<keyword evidence="4" id="KW-0805">Transcription regulation</keyword>
<dbReference type="InterPro" id="IPR001487">
    <property type="entry name" value="Bromodomain"/>
</dbReference>
<dbReference type="InterPro" id="IPR001025">
    <property type="entry name" value="BAH_dom"/>
</dbReference>
<evidence type="ECO:0000256" key="8">
    <source>
        <dbReference type="PROSITE-ProRule" id="PRU00035"/>
    </source>
</evidence>
<evidence type="ECO:0000256" key="2">
    <source>
        <dbReference type="ARBA" id="ARBA00022737"/>
    </source>
</evidence>
<dbReference type="SUPFAM" id="SSF47370">
    <property type="entry name" value="Bromodomain"/>
    <property type="match status" value="2"/>
</dbReference>
<dbReference type="Pfam" id="PF00439">
    <property type="entry name" value="Bromodomain"/>
    <property type="match status" value="2"/>
</dbReference>
<dbReference type="GO" id="GO:0016586">
    <property type="term" value="C:RSC-type complex"/>
    <property type="evidence" value="ECO:0007669"/>
    <property type="project" value="InterPro"/>
</dbReference>
<dbReference type="PANTHER" id="PTHR16062">
    <property type="entry name" value="SWI/SNF-RELATED"/>
    <property type="match status" value="1"/>
</dbReference>
<proteinExistence type="predicted"/>
<keyword evidence="7" id="KW-0539">Nucleus</keyword>